<dbReference type="Proteomes" id="UP001556196">
    <property type="component" value="Unassembled WGS sequence"/>
</dbReference>
<comment type="caution">
    <text evidence="1">The sequence shown here is derived from an EMBL/GenBank/DDBJ whole genome shotgun (WGS) entry which is preliminary data.</text>
</comment>
<organism evidence="1 2">
    <name type="scientific">Mesorhizobium marinum</name>
    <dbReference type="NCBI Taxonomy" id="3228790"/>
    <lineage>
        <taxon>Bacteria</taxon>
        <taxon>Pseudomonadati</taxon>
        <taxon>Pseudomonadota</taxon>
        <taxon>Alphaproteobacteria</taxon>
        <taxon>Hyphomicrobiales</taxon>
        <taxon>Phyllobacteriaceae</taxon>
        <taxon>Mesorhizobium</taxon>
    </lineage>
</organism>
<name>A0ABV3R630_9HYPH</name>
<dbReference type="RefSeq" id="WP_367726026.1">
    <property type="nucleotide sequence ID" value="NZ_JBFOCI010000020.1"/>
</dbReference>
<dbReference type="EMBL" id="JBFOCI010000020">
    <property type="protein sequence ID" value="MEW9808784.1"/>
    <property type="molecule type" value="Genomic_DNA"/>
</dbReference>
<reference evidence="1 2" key="1">
    <citation type="submission" date="2024-06" db="EMBL/GenBank/DDBJ databases">
        <authorList>
            <person name="Tuo L."/>
        </authorList>
    </citation>
    <scope>NUCLEOTIDE SEQUENCE [LARGE SCALE GENOMIC DNA]</scope>
    <source>
        <strain evidence="1 2">ZMM04-5</strain>
    </source>
</reference>
<proteinExistence type="predicted"/>
<sequence>DGLAELSQMLAERGGQWFFDSRIWKWNGNEIEELWRYQALPDLSKVSSGEIVVPVMVGQAQRRPAPSLQDFRRMAAEIGLSEVLETAIRLAQENSLRLSSRPTGIGVSRMRDGRTFTILSVFLNRSDSQRGMNVGFDRAMFLGDLNTLPGDEAPRAGFLNANRFLRRPADVEQLFQRLVR</sequence>
<keyword evidence="2" id="KW-1185">Reference proteome</keyword>
<evidence type="ECO:0000313" key="1">
    <source>
        <dbReference type="EMBL" id="MEW9808784.1"/>
    </source>
</evidence>
<gene>
    <name evidence="1" type="ORF">ABUE31_22625</name>
</gene>
<protein>
    <submittedName>
        <fullName evidence="1">Uncharacterized protein</fullName>
    </submittedName>
</protein>
<evidence type="ECO:0000313" key="2">
    <source>
        <dbReference type="Proteomes" id="UP001556196"/>
    </source>
</evidence>
<accession>A0ABV3R630</accession>
<feature type="non-terminal residue" evidence="1">
    <location>
        <position position="1"/>
    </location>
</feature>